<accession>F3CFF7</accession>
<dbReference type="Proteomes" id="UP000005466">
    <property type="component" value="Unassembled WGS sequence"/>
</dbReference>
<evidence type="ECO:0000313" key="1">
    <source>
        <dbReference type="EMBL" id="EGH17999.1"/>
    </source>
</evidence>
<feature type="non-terminal residue" evidence="1">
    <location>
        <position position="1"/>
    </location>
</feature>
<reference evidence="1 2" key="1">
    <citation type="journal article" date="2011" name="PLoS Pathog.">
        <title>Dynamic evolution of pathogenicity revealed by sequencing and comparative genomics of 19 Pseudomonas syringae isolates.</title>
        <authorList>
            <person name="Baltrus D.A."/>
            <person name="Nishimura M.T."/>
            <person name="Romanchuk A."/>
            <person name="Chang J.H."/>
            <person name="Mukhtar M.S."/>
            <person name="Cherkis K."/>
            <person name="Roach J."/>
            <person name="Grant S.R."/>
            <person name="Jones C.D."/>
            <person name="Dangl J.L."/>
        </authorList>
    </citation>
    <scope>NUCLEOTIDE SEQUENCE [LARGE SCALE GENOMIC DNA]</scope>
    <source>
        <strain evidence="2">race 4</strain>
    </source>
</reference>
<evidence type="ECO:0000313" key="2">
    <source>
        <dbReference type="Proteomes" id="UP000005466"/>
    </source>
</evidence>
<sequence length="41" mass="4762">YRTVWLRIDLDTFGFFDFPEHHVPAVLRLIVASGYGDPLDL</sequence>
<organism evidence="1 2">
    <name type="scientific">Pseudomonas savastanoi pv. glycinea str. race 4</name>
    <dbReference type="NCBI Taxonomy" id="875330"/>
    <lineage>
        <taxon>Bacteria</taxon>
        <taxon>Pseudomonadati</taxon>
        <taxon>Pseudomonadota</taxon>
        <taxon>Gammaproteobacteria</taxon>
        <taxon>Pseudomonadales</taxon>
        <taxon>Pseudomonadaceae</taxon>
        <taxon>Pseudomonas</taxon>
    </lineage>
</organism>
<dbReference type="AlphaFoldDB" id="F3CFF7"/>
<proteinExistence type="predicted"/>
<comment type="caution">
    <text evidence="1">The sequence shown here is derived from an EMBL/GenBank/DDBJ whole genome shotgun (WGS) entry which is preliminary data.</text>
</comment>
<dbReference type="EMBL" id="ADWY01002266">
    <property type="protein sequence ID" value="EGH17999.1"/>
    <property type="molecule type" value="Genomic_DNA"/>
</dbReference>
<protein>
    <submittedName>
        <fullName evidence="1">Uncharacterized protein</fullName>
    </submittedName>
</protein>
<name>F3CFF7_PSESG</name>
<dbReference type="HOGENOM" id="CLU_3262584_0_0_6"/>
<gene>
    <name evidence="1" type="ORF">Pgy4_34131</name>
</gene>